<dbReference type="PANTHER" id="PTHR10500:SF7">
    <property type="entry name" value="BETA-MICROSEMINOPROTEIN"/>
    <property type="match status" value="1"/>
</dbReference>
<protein>
    <submittedName>
        <fullName evidence="5">MSPJ protein</fullName>
    </submittedName>
</protein>
<dbReference type="InterPro" id="IPR008735">
    <property type="entry name" value="PSP94"/>
</dbReference>
<evidence type="ECO:0000256" key="1">
    <source>
        <dbReference type="ARBA" id="ARBA00004613"/>
    </source>
</evidence>
<evidence type="ECO:0000313" key="5">
    <source>
        <dbReference type="EMBL" id="MBN3324339.1"/>
    </source>
</evidence>
<evidence type="ECO:0000256" key="3">
    <source>
        <dbReference type="ARBA" id="ARBA00022525"/>
    </source>
</evidence>
<evidence type="ECO:0000256" key="4">
    <source>
        <dbReference type="ARBA" id="ARBA00023157"/>
    </source>
</evidence>
<dbReference type="Gene3D" id="2.10.70.10">
    <property type="entry name" value="Complement Module, domain 1"/>
    <property type="match status" value="1"/>
</dbReference>
<dbReference type="GO" id="GO:0005576">
    <property type="term" value="C:extracellular region"/>
    <property type="evidence" value="ECO:0007669"/>
    <property type="project" value="UniProtKB-SubCell"/>
</dbReference>
<organism evidence="5 6">
    <name type="scientific">Atractosteus spatula</name>
    <name type="common">Alligator gar</name>
    <name type="synonym">Lepisosteus spatula</name>
    <dbReference type="NCBI Taxonomy" id="7917"/>
    <lineage>
        <taxon>Eukaryota</taxon>
        <taxon>Metazoa</taxon>
        <taxon>Chordata</taxon>
        <taxon>Craniata</taxon>
        <taxon>Vertebrata</taxon>
        <taxon>Euteleostomi</taxon>
        <taxon>Actinopterygii</taxon>
        <taxon>Neopterygii</taxon>
        <taxon>Holostei</taxon>
        <taxon>Semionotiformes</taxon>
        <taxon>Lepisosteidae</taxon>
        <taxon>Atractosteus</taxon>
    </lineage>
</organism>
<evidence type="ECO:0000313" key="6">
    <source>
        <dbReference type="Proteomes" id="UP000736164"/>
    </source>
</evidence>
<dbReference type="Pfam" id="PF05825">
    <property type="entry name" value="PSP94"/>
    <property type="match status" value="1"/>
</dbReference>
<comment type="similarity">
    <text evidence="2">Belongs to the beta-microseminoprotein family.</text>
</comment>
<keyword evidence="3" id="KW-0964">Secreted</keyword>
<feature type="non-terminal residue" evidence="5">
    <location>
        <position position="1"/>
    </location>
</feature>
<dbReference type="PANTHER" id="PTHR10500">
    <property type="entry name" value="BETA-MICROSEMINOPROTEIN"/>
    <property type="match status" value="1"/>
</dbReference>
<accession>A0A8J7P575</accession>
<proteinExistence type="inferred from homology"/>
<gene>
    <name evidence="5" type="primary">Mspj</name>
    <name evidence="5" type="ORF">GTO95_0012869</name>
</gene>
<reference evidence="5" key="1">
    <citation type="journal article" date="2021" name="Cell">
        <title>Tracing the genetic footprints of vertebrate landing in non-teleost ray-finned fishes.</title>
        <authorList>
            <person name="Bi X."/>
            <person name="Wang K."/>
            <person name="Yang L."/>
            <person name="Pan H."/>
            <person name="Jiang H."/>
            <person name="Wei Q."/>
            <person name="Fang M."/>
            <person name="Yu H."/>
            <person name="Zhu C."/>
            <person name="Cai Y."/>
            <person name="He Y."/>
            <person name="Gan X."/>
            <person name="Zeng H."/>
            <person name="Yu D."/>
            <person name="Zhu Y."/>
            <person name="Jiang H."/>
            <person name="Qiu Q."/>
            <person name="Yang H."/>
            <person name="Zhang Y.E."/>
            <person name="Wang W."/>
            <person name="Zhu M."/>
            <person name="He S."/>
            <person name="Zhang G."/>
        </authorList>
    </citation>
    <scope>NUCLEOTIDE SEQUENCE</scope>
    <source>
        <strain evidence="5">Allg_001</strain>
    </source>
</reference>
<dbReference type="AlphaFoldDB" id="A0A8J7P575"/>
<dbReference type="Gene3D" id="2.20.25.590">
    <property type="match status" value="1"/>
</dbReference>
<sequence length="148" mass="16785">MALSAHSSTESFSKDCMVNNKLPNDAIYKSDCCNDANGVLHAFGSEWKTADCFKCSCTEYGIDCCSIILTPVKTPPKCEMIVNKKDCTWKIVLKNDHSKECSPPYSTWHCPLTFVFSLLCITMLNHKRRVQHWISMNTNSYENFGNIL</sequence>
<feature type="non-terminal residue" evidence="5">
    <location>
        <position position="148"/>
    </location>
</feature>
<dbReference type="Proteomes" id="UP000736164">
    <property type="component" value="Unassembled WGS sequence"/>
</dbReference>
<name>A0A8J7P575_ATRSP</name>
<dbReference type="EMBL" id="JAAWVO010070603">
    <property type="protein sequence ID" value="MBN3324339.1"/>
    <property type="molecule type" value="Genomic_DNA"/>
</dbReference>
<comment type="subcellular location">
    <subcellularLocation>
        <location evidence="1">Secreted</location>
    </subcellularLocation>
</comment>
<keyword evidence="4" id="KW-1015">Disulfide bond</keyword>
<comment type="caution">
    <text evidence="5">The sequence shown here is derived from an EMBL/GenBank/DDBJ whole genome shotgun (WGS) entry which is preliminary data.</text>
</comment>
<keyword evidence="6" id="KW-1185">Reference proteome</keyword>
<evidence type="ECO:0000256" key="2">
    <source>
        <dbReference type="ARBA" id="ARBA00010352"/>
    </source>
</evidence>